<evidence type="ECO:0000256" key="5">
    <source>
        <dbReference type="ARBA" id="ARBA00023016"/>
    </source>
</evidence>
<reference evidence="8" key="1">
    <citation type="submission" date="2014-05" db="EMBL/GenBank/DDBJ databases">
        <title>Key roles for freshwater Actinobacteria revealed by deep metagenomic sequencing.</title>
        <authorList>
            <person name="Ghai R."/>
            <person name="Mizuno C.M."/>
            <person name="Picazo A."/>
            <person name="Camacho A."/>
            <person name="Rodriguez-Valera F."/>
        </authorList>
    </citation>
    <scope>NUCLEOTIDE SEQUENCE</scope>
</reference>
<dbReference type="PRINTS" id="PR00773">
    <property type="entry name" value="GRPEPROTEIN"/>
</dbReference>
<dbReference type="GO" id="GO:0005737">
    <property type="term" value="C:cytoplasm"/>
    <property type="evidence" value="ECO:0007669"/>
    <property type="project" value="UniProtKB-SubCell"/>
</dbReference>
<dbReference type="PANTHER" id="PTHR21237">
    <property type="entry name" value="GRPE PROTEIN"/>
    <property type="match status" value="1"/>
</dbReference>
<evidence type="ECO:0008006" key="9">
    <source>
        <dbReference type="Google" id="ProtNLM"/>
    </source>
</evidence>
<gene>
    <name evidence="8" type="ORF">GM49_1505</name>
</gene>
<name>A0A094P2G4_9ZZZZ</name>
<dbReference type="GO" id="GO:0006457">
    <property type="term" value="P:protein folding"/>
    <property type="evidence" value="ECO:0007669"/>
    <property type="project" value="InterPro"/>
</dbReference>
<dbReference type="GO" id="GO:0042803">
    <property type="term" value="F:protein homodimerization activity"/>
    <property type="evidence" value="ECO:0007669"/>
    <property type="project" value="InterPro"/>
</dbReference>
<dbReference type="InterPro" id="IPR009012">
    <property type="entry name" value="GrpE_head"/>
</dbReference>
<keyword evidence="4" id="KW-0963">Cytoplasm</keyword>
<proteinExistence type="inferred from homology"/>
<evidence type="ECO:0000256" key="4">
    <source>
        <dbReference type="ARBA" id="ARBA00022490"/>
    </source>
</evidence>
<comment type="caution">
    <text evidence="8">The sequence shown here is derived from an EMBL/GenBank/DDBJ whole genome shotgun (WGS) entry which is preliminary data.</text>
</comment>
<dbReference type="PROSITE" id="PS01071">
    <property type="entry name" value="GRPE"/>
    <property type="match status" value="1"/>
</dbReference>
<evidence type="ECO:0000256" key="2">
    <source>
        <dbReference type="ARBA" id="ARBA00009054"/>
    </source>
</evidence>
<dbReference type="EMBL" id="JNSJ01000011">
    <property type="protein sequence ID" value="KGA03564.1"/>
    <property type="molecule type" value="Genomic_DNA"/>
</dbReference>
<sequence length="167" mass="18388">MTSESENTAPESSDKELSDAVDEALAEVEVDEVAVLTSDLQRVQAEYSNYRKRVDRDRITANEITTAIVLSEFLPVLDDISRAEEHGELTGGFKAVADQLQAITTKLGLAKFSDIDVPFDPNIHEALMHSTSPDVTETSVTQVLQPGFKFKDRVIRPARVAVTDPEN</sequence>
<dbReference type="AlphaFoldDB" id="A0A094P2G4"/>
<comment type="similarity">
    <text evidence="2">Belongs to the GrpE family.</text>
</comment>
<keyword evidence="5" id="KW-0346">Stress response</keyword>
<dbReference type="CDD" id="cd00446">
    <property type="entry name" value="GrpE"/>
    <property type="match status" value="1"/>
</dbReference>
<dbReference type="SUPFAM" id="SSF58014">
    <property type="entry name" value="Coiled-coil domain of nucleotide exchange factor GrpE"/>
    <property type="match status" value="1"/>
</dbReference>
<dbReference type="Pfam" id="PF01025">
    <property type="entry name" value="GrpE"/>
    <property type="match status" value="1"/>
</dbReference>
<comment type="subcellular location">
    <subcellularLocation>
        <location evidence="1">Cytoplasm</location>
    </subcellularLocation>
</comment>
<dbReference type="GO" id="GO:0051082">
    <property type="term" value="F:unfolded protein binding"/>
    <property type="evidence" value="ECO:0007669"/>
    <property type="project" value="TreeGrafter"/>
</dbReference>
<protein>
    <recommendedName>
        <fullName evidence="9">Protein GrpE</fullName>
    </recommendedName>
</protein>
<dbReference type="Gene3D" id="3.90.20.20">
    <property type="match status" value="1"/>
</dbReference>
<evidence type="ECO:0000256" key="6">
    <source>
        <dbReference type="ARBA" id="ARBA00023186"/>
    </source>
</evidence>
<organism evidence="8">
    <name type="scientific">freshwater metagenome</name>
    <dbReference type="NCBI Taxonomy" id="449393"/>
    <lineage>
        <taxon>unclassified sequences</taxon>
        <taxon>metagenomes</taxon>
        <taxon>ecological metagenomes</taxon>
    </lineage>
</organism>
<dbReference type="InterPro" id="IPR013805">
    <property type="entry name" value="GrpE_CC"/>
</dbReference>
<dbReference type="GO" id="GO:0000774">
    <property type="term" value="F:adenyl-nucleotide exchange factor activity"/>
    <property type="evidence" value="ECO:0007669"/>
    <property type="project" value="InterPro"/>
</dbReference>
<dbReference type="HAMAP" id="MF_01151">
    <property type="entry name" value="GrpE"/>
    <property type="match status" value="1"/>
</dbReference>
<comment type="subunit">
    <text evidence="3">Homodimer.</text>
</comment>
<evidence type="ECO:0000256" key="3">
    <source>
        <dbReference type="ARBA" id="ARBA00011738"/>
    </source>
</evidence>
<dbReference type="InterPro" id="IPR000740">
    <property type="entry name" value="GrpE"/>
</dbReference>
<accession>A0A094P2G4</accession>
<evidence type="ECO:0000313" key="8">
    <source>
        <dbReference type="EMBL" id="KGA03564.1"/>
    </source>
</evidence>
<dbReference type="GO" id="GO:0051087">
    <property type="term" value="F:protein-folding chaperone binding"/>
    <property type="evidence" value="ECO:0007669"/>
    <property type="project" value="InterPro"/>
</dbReference>
<dbReference type="Gene3D" id="2.30.22.10">
    <property type="entry name" value="Head domain of nucleotide exchange factor GrpE"/>
    <property type="match status" value="1"/>
</dbReference>
<feature type="compositionally biased region" description="Polar residues" evidence="7">
    <location>
        <begin position="1"/>
        <end position="11"/>
    </location>
</feature>
<dbReference type="SUPFAM" id="SSF51064">
    <property type="entry name" value="Head domain of nucleotide exchange factor GrpE"/>
    <property type="match status" value="1"/>
</dbReference>
<keyword evidence="6" id="KW-0143">Chaperone</keyword>
<dbReference type="FunFam" id="2.30.22.10:FF:000001">
    <property type="entry name" value="Protein GrpE"/>
    <property type="match status" value="1"/>
</dbReference>
<evidence type="ECO:0000256" key="7">
    <source>
        <dbReference type="SAM" id="MobiDB-lite"/>
    </source>
</evidence>
<feature type="region of interest" description="Disordered" evidence="7">
    <location>
        <begin position="1"/>
        <end position="22"/>
    </location>
</feature>
<dbReference type="PANTHER" id="PTHR21237:SF23">
    <property type="entry name" value="GRPE PROTEIN HOMOLOG, MITOCHONDRIAL"/>
    <property type="match status" value="1"/>
</dbReference>
<evidence type="ECO:0000256" key="1">
    <source>
        <dbReference type="ARBA" id="ARBA00004496"/>
    </source>
</evidence>